<organism evidence="5 6">
    <name type="scientific">Methylogaea oryzae</name>
    <dbReference type="NCBI Taxonomy" id="1295382"/>
    <lineage>
        <taxon>Bacteria</taxon>
        <taxon>Pseudomonadati</taxon>
        <taxon>Pseudomonadota</taxon>
        <taxon>Gammaproteobacteria</taxon>
        <taxon>Methylococcales</taxon>
        <taxon>Methylococcaceae</taxon>
        <taxon>Methylogaea</taxon>
    </lineage>
</organism>
<reference evidence="5" key="1">
    <citation type="submission" date="2019-06" db="EMBL/GenBank/DDBJ databases">
        <title>Complete genome sequence of Methylogaea oryzae strain JCM16910.</title>
        <authorList>
            <person name="Asakawa S."/>
        </authorList>
    </citation>
    <scope>NUCLEOTIDE SEQUENCE</scope>
    <source>
        <strain evidence="5">E10</strain>
    </source>
</reference>
<dbReference type="InterPro" id="IPR036291">
    <property type="entry name" value="NAD(P)-bd_dom_sf"/>
</dbReference>
<dbReference type="AlphaFoldDB" id="A0A8D5AMQ8"/>
<dbReference type="Proteomes" id="UP000824988">
    <property type="component" value="Chromosome"/>
</dbReference>
<dbReference type="FunFam" id="3.40.50.720:FF:000173">
    <property type="entry name" value="3-oxoacyl-[acyl-carrier protein] reductase"/>
    <property type="match status" value="1"/>
</dbReference>
<name>A0A8D5AMQ8_9GAMM</name>
<dbReference type="InterPro" id="IPR029069">
    <property type="entry name" value="HotDog_dom_sf"/>
</dbReference>
<dbReference type="Gene3D" id="3.10.129.10">
    <property type="entry name" value="Hotdog Thioesterase"/>
    <property type="match status" value="1"/>
</dbReference>
<dbReference type="Pfam" id="PF13561">
    <property type="entry name" value="adh_short_C2"/>
    <property type="match status" value="1"/>
</dbReference>
<keyword evidence="6" id="KW-1185">Reference proteome</keyword>
<dbReference type="InterPro" id="IPR002347">
    <property type="entry name" value="SDR_fam"/>
</dbReference>
<dbReference type="InterPro" id="IPR002539">
    <property type="entry name" value="MaoC-like_dom"/>
</dbReference>
<dbReference type="GO" id="GO:0016491">
    <property type="term" value="F:oxidoreductase activity"/>
    <property type="evidence" value="ECO:0007669"/>
    <property type="project" value="UniProtKB-KW"/>
</dbReference>
<dbReference type="RefSeq" id="WP_054773244.1">
    <property type="nucleotide sequence ID" value="NZ_AP019782.1"/>
</dbReference>
<dbReference type="Pfam" id="PF01575">
    <property type="entry name" value="MaoC_dehydratas"/>
    <property type="match status" value="1"/>
</dbReference>
<dbReference type="EMBL" id="AP019782">
    <property type="protein sequence ID" value="BBL71325.1"/>
    <property type="molecule type" value="Genomic_DNA"/>
</dbReference>
<feature type="domain" description="MaoC-like" evidence="4">
    <location>
        <begin position="16"/>
        <end position="115"/>
    </location>
</feature>
<keyword evidence="3" id="KW-0560">Oxidoreductase</keyword>
<comment type="pathway">
    <text evidence="1">Lipid metabolism; fatty acid beta-oxidation.</text>
</comment>
<evidence type="ECO:0000256" key="2">
    <source>
        <dbReference type="ARBA" id="ARBA00006484"/>
    </source>
</evidence>
<protein>
    <recommendedName>
        <fullName evidence="4">MaoC-like domain-containing protein</fullName>
    </recommendedName>
</protein>
<dbReference type="KEGG" id="moz:MoryE10_19310"/>
<accession>A0A8D5AMQ8</accession>
<dbReference type="UniPathway" id="UPA00659"/>
<evidence type="ECO:0000256" key="1">
    <source>
        <dbReference type="ARBA" id="ARBA00005005"/>
    </source>
</evidence>
<dbReference type="Gene3D" id="3.40.50.720">
    <property type="entry name" value="NAD(P)-binding Rossmann-like Domain"/>
    <property type="match status" value="1"/>
</dbReference>
<dbReference type="PANTHER" id="PTHR43639">
    <property type="entry name" value="OXIDOREDUCTASE, SHORT-CHAIN DEHYDROGENASE/REDUCTASE FAMILY (AFU_ORTHOLOGUE AFUA_5G02870)"/>
    <property type="match status" value="1"/>
</dbReference>
<evidence type="ECO:0000313" key="5">
    <source>
        <dbReference type="EMBL" id="BBL71325.1"/>
    </source>
</evidence>
<dbReference type="SUPFAM" id="SSF51735">
    <property type="entry name" value="NAD(P)-binding Rossmann-fold domains"/>
    <property type="match status" value="1"/>
</dbReference>
<comment type="similarity">
    <text evidence="2">Belongs to the short-chain dehydrogenases/reductases (SDR) family.</text>
</comment>
<gene>
    <name evidence="5" type="ORF">MoryE10_19310</name>
</gene>
<evidence type="ECO:0000313" key="6">
    <source>
        <dbReference type="Proteomes" id="UP000824988"/>
    </source>
</evidence>
<dbReference type="GO" id="GO:0006635">
    <property type="term" value="P:fatty acid beta-oxidation"/>
    <property type="evidence" value="ECO:0007669"/>
    <property type="project" value="UniProtKB-UniPathway"/>
</dbReference>
<evidence type="ECO:0000259" key="4">
    <source>
        <dbReference type="Pfam" id="PF01575"/>
    </source>
</evidence>
<dbReference type="SUPFAM" id="SSF54637">
    <property type="entry name" value="Thioesterase/thiol ester dehydrase-isomerase"/>
    <property type="match status" value="1"/>
</dbReference>
<dbReference type="PRINTS" id="PR00081">
    <property type="entry name" value="GDHRDH"/>
</dbReference>
<dbReference type="CDD" id="cd03449">
    <property type="entry name" value="R_hydratase"/>
    <property type="match status" value="1"/>
</dbReference>
<dbReference type="PANTHER" id="PTHR43639:SF1">
    <property type="entry name" value="SHORT-CHAIN DEHYDROGENASE_REDUCTASE FAMILY PROTEIN"/>
    <property type="match status" value="1"/>
</dbReference>
<proteinExistence type="inferred from homology"/>
<evidence type="ECO:0000256" key="3">
    <source>
        <dbReference type="ARBA" id="ARBA00023002"/>
    </source>
</evidence>
<sequence>MTKFNEISIGDFAELEHVVTAKDIEKFVELTGDDNRLHVDQHYAALTSLKQPVAHGMLGASFISTVIGTKLPGDGALWFSQSLEFLQPVRVGDRLTVRAEVIRKIDHMQAIELQTDIFNQHRQKVTAGTAKVKIVEPALPVAHERAEKGRVALVVGGSGGIGAAICRALAEDGFDVALHYFRNAGAAARVVDEINAAGGNAMAVEGDIHSEAAIAAMVQRVNRRFGAITVLVNCATTRIATINFNDLLWEDFEKHLSISIRGTFNLVRGVLPAMEQERYGKIIVIGSQVSDTPVEKLLPYITAKGALDSFCRALALEIAPKGICVNIVAPGMTDTDMIADIPERERLLTAAKTPLRRLARPEDVAGAVAFLASDKSDFLTGETIRVNGGQVMR</sequence>
<dbReference type="GO" id="GO:0004300">
    <property type="term" value="F:enoyl-CoA hydratase activity"/>
    <property type="evidence" value="ECO:0007669"/>
    <property type="project" value="UniProtKB-ARBA"/>
</dbReference>